<organism evidence="4 5">
    <name type="scientific">Trametes coccinea (strain BRFM310)</name>
    <name type="common">Pycnoporus coccineus</name>
    <dbReference type="NCBI Taxonomy" id="1353009"/>
    <lineage>
        <taxon>Eukaryota</taxon>
        <taxon>Fungi</taxon>
        <taxon>Dikarya</taxon>
        <taxon>Basidiomycota</taxon>
        <taxon>Agaricomycotina</taxon>
        <taxon>Agaricomycetes</taxon>
        <taxon>Polyporales</taxon>
        <taxon>Polyporaceae</taxon>
        <taxon>Trametes</taxon>
    </lineage>
</organism>
<dbReference type="AlphaFoldDB" id="A0A1Y2ISG6"/>
<evidence type="ECO:0000313" key="4">
    <source>
        <dbReference type="EMBL" id="OSD03623.1"/>
    </source>
</evidence>
<dbReference type="Pfam" id="PF20411">
    <property type="entry name" value="DUF6697"/>
    <property type="match status" value="1"/>
</dbReference>
<gene>
    <name evidence="4" type="ORF">PYCCODRAFT_240508</name>
</gene>
<evidence type="ECO:0000256" key="2">
    <source>
        <dbReference type="SAM" id="SignalP"/>
    </source>
</evidence>
<dbReference type="EMBL" id="KZ084100">
    <property type="protein sequence ID" value="OSD03623.1"/>
    <property type="molecule type" value="Genomic_DNA"/>
</dbReference>
<dbReference type="STRING" id="1353009.A0A1Y2ISG6"/>
<keyword evidence="2" id="KW-0732">Signal</keyword>
<feature type="region of interest" description="Disordered" evidence="1">
    <location>
        <begin position="221"/>
        <end position="355"/>
    </location>
</feature>
<evidence type="ECO:0000259" key="3">
    <source>
        <dbReference type="Pfam" id="PF20411"/>
    </source>
</evidence>
<keyword evidence="5" id="KW-1185">Reference proteome</keyword>
<feature type="signal peptide" evidence="2">
    <location>
        <begin position="1"/>
        <end position="28"/>
    </location>
</feature>
<evidence type="ECO:0000313" key="5">
    <source>
        <dbReference type="Proteomes" id="UP000193067"/>
    </source>
</evidence>
<reference evidence="4 5" key="1">
    <citation type="journal article" date="2015" name="Biotechnol. Biofuels">
        <title>Enhanced degradation of softwood versus hardwood by the white-rot fungus Pycnoporus coccineus.</title>
        <authorList>
            <person name="Couturier M."/>
            <person name="Navarro D."/>
            <person name="Chevret D."/>
            <person name="Henrissat B."/>
            <person name="Piumi F."/>
            <person name="Ruiz-Duenas F.J."/>
            <person name="Martinez A.T."/>
            <person name="Grigoriev I.V."/>
            <person name="Riley R."/>
            <person name="Lipzen A."/>
            <person name="Berrin J.G."/>
            <person name="Master E.R."/>
            <person name="Rosso M.N."/>
        </authorList>
    </citation>
    <scope>NUCLEOTIDE SEQUENCE [LARGE SCALE GENOMIC DNA]</scope>
    <source>
        <strain evidence="4 5">BRFM310</strain>
    </source>
</reference>
<name>A0A1Y2ISG6_TRAC3</name>
<accession>A0A1Y2ISG6</accession>
<evidence type="ECO:0000256" key="1">
    <source>
        <dbReference type="SAM" id="MobiDB-lite"/>
    </source>
</evidence>
<dbReference type="Proteomes" id="UP000193067">
    <property type="component" value="Unassembled WGS sequence"/>
</dbReference>
<sequence length="355" mass="38980">MGLLCPRIVSGSWLLCPRLLWTWVQVRAFRRSSRVSRSALSLEALSKGSSFESASPLARSHNISCYLCPNMDHNAWSPSGPGKHGYMQVGLGRDRDLFNDGEYRHVFVGAGKHFVYCGWYHVLRVERLTKEEWGTLPPKVRKRVFSDSLFDDANALLPQVQSTYAATTMNKEKSKEFKSSQHVLAMYNAGELRAPCVRLQCIGFDTAFYQELVRANDQYFEHKPRPLPPAGGAGGAATRKRRRVSKAEEKAEDSEVEVSLASGMATTRLPASSMTIEPSPALPPPSASAAGPSAQGPSLSPVRSTRSSTARASGSLTLRIPGGRAMDRGFQPDWPDDSEGNLLSASDEDDWYADP</sequence>
<proteinExistence type="predicted"/>
<protein>
    <recommendedName>
        <fullName evidence="3">DUF6697 domain-containing protein</fullName>
    </recommendedName>
</protein>
<dbReference type="InterPro" id="IPR046520">
    <property type="entry name" value="DUF6697"/>
</dbReference>
<dbReference type="OrthoDB" id="2757553at2759"/>
<feature type="domain" description="DUF6697" evidence="3">
    <location>
        <begin position="49"/>
        <end position="214"/>
    </location>
</feature>
<feature type="compositionally biased region" description="Low complexity" evidence="1">
    <location>
        <begin position="287"/>
        <end position="318"/>
    </location>
</feature>
<feature type="chain" id="PRO_5012576076" description="DUF6697 domain-containing protein" evidence="2">
    <location>
        <begin position="29"/>
        <end position="355"/>
    </location>
</feature>
<feature type="compositionally biased region" description="Acidic residues" evidence="1">
    <location>
        <begin position="346"/>
        <end position="355"/>
    </location>
</feature>